<accession>S4TLJ1</accession>
<keyword evidence="5 10" id="KW-0472">Membrane</keyword>
<dbReference type="PROSITE" id="PS00237">
    <property type="entry name" value="G_PROTEIN_RECEP_F1_1"/>
    <property type="match status" value="1"/>
</dbReference>
<dbReference type="PRINTS" id="PR00237">
    <property type="entry name" value="GPCRRHODOPSN"/>
</dbReference>
<feature type="transmembrane region" description="Helical" evidence="10">
    <location>
        <begin position="365"/>
        <end position="388"/>
    </location>
</feature>
<protein>
    <submittedName>
        <fullName evidence="12">Opsin-2</fullName>
    </submittedName>
</protein>
<dbReference type="InterPro" id="IPR017452">
    <property type="entry name" value="GPCR_Rhodpsn_7TM"/>
</dbReference>
<proteinExistence type="evidence at transcript level"/>
<evidence type="ECO:0000256" key="6">
    <source>
        <dbReference type="ARBA" id="ARBA00023170"/>
    </source>
</evidence>
<evidence type="ECO:0000256" key="3">
    <source>
        <dbReference type="ARBA" id="ARBA00022989"/>
    </source>
</evidence>
<dbReference type="PROSITE" id="PS50262">
    <property type="entry name" value="G_PROTEIN_RECEP_F1_2"/>
    <property type="match status" value="1"/>
</dbReference>
<evidence type="ECO:0000256" key="1">
    <source>
        <dbReference type="ARBA" id="ARBA00004141"/>
    </source>
</evidence>
<feature type="transmembrane region" description="Helical" evidence="10">
    <location>
        <begin position="331"/>
        <end position="353"/>
    </location>
</feature>
<feature type="transmembrane region" description="Helical" evidence="10">
    <location>
        <begin position="36"/>
        <end position="63"/>
    </location>
</feature>
<dbReference type="PANTHER" id="PTHR24240">
    <property type="entry name" value="OPSIN"/>
    <property type="match status" value="1"/>
</dbReference>
<feature type="transmembrane region" description="Helical" evidence="10">
    <location>
        <begin position="174"/>
        <end position="194"/>
    </location>
</feature>
<keyword evidence="7 8" id="KW-0807">Transducer</keyword>
<keyword evidence="2 8" id="KW-0812">Transmembrane</keyword>
<dbReference type="Gene3D" id="1.20.1070.10">
    <property type="entry name" value="Rhodopsin 7-helix transmembrane proteins"/>
    <property type="match status" value="1"/>
</dbReference>
<evidence type="ECO:0000256" key="10">
    <source>
        <dbReference type="SAM" id="Phobius"/>
    </source>
</evidence>
<dbReference type="InterPro" id="IPR000276">
    <property type="entry name" value="GPCR_Rhodpsn"/>
</dbReference>
<keyword evidence="3 10" id="KW-1133">Transmembrane helix</keyword>
<evidence type="ECO:0000259" key="11">
    <source>
        <dbReference type="PROSITE" id="PS50262"/>
    </source>
</evidence>
<evidence type="ECO:0000256" key="9">
    <source>
        <dbReference type="SAM" id="MobiDB-lite"/>
    </source>
</evidence>
<dbReference type="EMBL" id="JX081309">
    <property type="protein sequence ID" value="AGE89245.1"/>
    <property type="molecule type" value="mRNA"/>
</dbReference>
<dbReference type="Pfam" id="PF00001">
    <property type="entry name" value="7tm_1"/>
    <property type="match status" value="1"/>
</dbReference>
<reference evidence="12" key="1">
    <citation type="submission" date="2012-05" db="EMBL/GenBank/DDBJ databases">
        <title>The Draft Genome of Pleurobrachia bachei.</title>
        <authorList>
            <person name="Kohn A.B."/>
            <person name="Moroz L.L."/>
        </authorList>
    </citation>
    <scope>NUCLEOTIDE SEQUENCE</scope>
</reference>
<evidence type="ECO:0000256" key="5">
    <source>
        <dbReference type="ARBA" id="ARBA00023136"/>
    </source>
</evidence>
<feature type="transmembrane region" description="Helical" evidence="10">
    <location>
        <begin position="214"/>
        <end position="236"/>
    </location>
</feature>
<evidence type="ECO:0000256" key="2">
    <source>
        <dbReference type="ARBA" id="ARBA00022692"/>
    </source>
</evidence>
<evidence type="ECO:0000313" key="12">
    <source>
        <dbReference type="EMBL" id="AGE89245.1"/>
    </source>
</evidence>
<feature type="compositionally biased region" description="Low complexity" evidence="9">
    <location>
        <begin position="271"/>
        <end position="284"/>
    </location>
</feature>
<dbReference type="GO" id="GO:0004930">
    <property type="term" value="F:G protein-coupled receptor activity"/>
    <property type="evidence" value="ECO:0007669"/>
    <property type="project" value="UniProtKB-KW"/>
</dbReference>
<dbReference type="GO" id="GO:0016020">
    <property type="term" value="C:membrane"/>
    <property type="evidence" value="ECO:0007669"/>
    <property type="project" value="UniProtKB-SubCell"/>
</dbReference>
<keyword evidence="4 8" id="KW-0297">G-protein coupled receptor</keyword>
<evidence type="ECO:0000256" key="4">
    <source>
        <dbReference type="ARBA" id="ARBA00023040"/>
    </source>
</evidence>
<feature type="compositionally biased region" description="Low complexity" evidence="9">
    <location>
        <begin position="8"/>
        <end position="24"/>
    </location>
</feature>
<organism evidence="12">
    <name type="scientific">Pleurobrachia bachei</name>
    <name type="common">Sea gooseberry</name>
    <dbReference type="NCBI Taxonomy" id="34499"/>
    <lineage>
        <taxon>Eukaryota</taxon>
        <taxon>Metazoa</taxon>
        <taxon>Ctenophora</taxon>
        <taxon>Tentaculata</taxon>
        <taxon>Cydippida</taxon>
        <taxon>Pleurobrachiidae</taxon>
        <taxon>Pleurobrachia</taxon>
    </lineage>
</organism>
<feature type="transmembrane region" description="Helical" evidence="10">
    <location>
        <begin position="130"/>
        <end position="153"/>
    </location>
</feature>
<name>S4TLJ1_PLEBA</name>
<dbReference type="SUPFAM" id="SSF81321">
    <property type="entry name" value="Family A G protein-coupled receptor-like"/>
    <property type="match status" value="1"/>
</dbReference>
<sequence>MTMETNITSAANSQNRSSAAQTAADPDEVVGEDPKVVYSLASLLALNALGSIIGNALVIYTFLKEKPLGAPLRIILTHLAVTNLIIATIGEPMVVISGFSSEYSGKQGRSGLEFSFVKWVFGEMGRGFEAFVVTSCGLMAMSLLALVSIERYLRVTPRQRFPFTEPTAVKCCSFLWVFNVIYASLPFYGIAKWNGEGIGISNSITWETKNKEDFIYIICMMCTGYFIPLFVIAFCYNRILFFVKQAVDVYDDNFIVGQPAEMTMETNITSAANSQNRSSAAQTSKNMKTDEQSGSSRIEPNTDQNSGDELATGDMNTHNIIKAAERKISHVIAVIIMSFFISWTPYTVVNLLVTFDNEHAFSKGIHATIPAFMAKTSTLWSPIIYCAMNGEVRTANMKTLSKLRRRIRVLYFGGTV</sequence>
<feature type="transmembrane region" description="Helical" evidence="10">
    <location>
        <begin position="75"/>
        <end position="99"/>
    </location>
</feature>
<dbReference type="AlphaFoldDB" id="S4TLJ1"/>
<feature type="compositionally biased region" description="Polar residues" evidence="9">
    <location>
        <begin position="292"/>
        <end position="307"/>
    </location>
</feature>
<feature type="region of interest" description="Disordered" evidence="9">
    <location>
        <begin position="271"/>
        <end position="312"/>
    </location>
</feature>
<comment type="similarity">
    <text evidence="8">Belongs to the G-protein coupled receptor 1 family.</text>
</comment>
<evidence type="ECO:0000256" key="8">
    <source>
        <dbReference type="RuleBase" id="RU000688"/>
    </source>
</evidence>
<feature type="domain" description="G-protein coupled receptors family 1 profile" evidence="11">
    <location>
        <begin position="54"/>
        <end position="385"/>
    </location>
</feature>
<keyword evidence="6 8" id="KW-0675">Receptor</keyword>
<dbReference type="InterPro" id="IPR050125">
    <property type="entry name" value="GPCR_opsins"/>
</dbReference>
<comment type="subcellular location">
    <subcellularLocation>
        <location evidence="1">Membrane</location>
        <topology evidence="1">Multi-pass membrane protein</topology>
    </subcellularLocation>
</comment>
<feature type="region of interest" description="Disordered" evidence="9">
    <location>
        <begin position="1"/>
        <end position="27"/>
    </location>
</feature>
<evidence type="ECO:0000256" key="7">
    <source>
        <dbReference type="ARBA" id="ARBA00023224"/>
    </source>
</evidence>
<dbReference type="CDD" id="cd14969">
    <property type="entry name" value="7tmA_Opsins_type2_animals"/>
    <property type="match status" value="1"/>
</dbReference>